<gene>
    <name evidence="2" type="ORF">TeGR_g2617</name>
</gene>
<reference evidence="2 3" key="1">
    <citation type="journal article" date="2023" name="Commun. Biol.">
        <title>Genome analysis of Parmales, the sister group of diatoms, reveals the evolutionary specialization of diatoms from phago-mixotrophs to photoautotrophs.</title>
        <authorList>
            <person name="Ban H."/>
            <person name="Sato S."/>
            <person name="Yoshikawa S."/>
            <person name="Yamada K."/>
            <person name="Nakamura Y."/>
            <person name="Ichinomiya M."/>
            <person name="Sato N."/>
            <person name="Blanc-Mathieu R."/>
            <person name="Endo H."/>
            <person name="Kuwata A."/>
            <person name="Ogata H."/>
        </authorList>
    </citation>
    <scope>NUCLEOTIDE SEQUENCE [LARGE SCALE GENOMIC DNA]</scope>
</reference>
<organism evidence="2 3">
    <name type="scientific">Tetraparma gracilis</name>
    <dbReference type="NCBI Taxonomy" id="2962635"/>
    <lineage>
        <taxon>Eukaryota</taxon>
        <taxon>Sar</taxon>
        <taxon>Stramenopiles</taxon>
        <taxon>Ochrophyta</taxon>
        <taxon>Bolidophyceae</taxon>
        <taxon>Parmales</taxon>
        <taxon>Triparmaceae</taxon>
        <taxon>Tetraparma</taxon>
    </lineage>
</organism>
<evidence type="ECO:0000313" key="2">
    <source>
        <dbReference type="EMBL" id="GMI27175.1"/>
    </source>
</evidence>
<evidence type="ECO:0000256" key="1">
    <source>
        <dbReference type="SAM" id="MobiDB-lite"/>
    </source>
</evidence>
<dbReference type="EMBL" id="BRYB01000298">
    <property type="protein sequence ID" value="GMI27175.1"/>
    <property type="molecule type" value="Genomic_DNA"/>
</dbReference>
<dbReference type="Proteomes" id="UP001165060">
    <property type="component" value="Unassembled WGS sequence"/>
</dbReference>
<comment type="caution">
    <text evidence="2">The sequence shown here is derived from an EMBL/GenBank/DDBJ whole genome shotgun (WGS) entry which is preliminary data.</text>
</comment>
<sequence>MGSSQGGLSERIASFLIHDEITTFKDLRQMIEVVNDNGMNRRTAVFQDLLFLMEHSSNPHKYPRKELLHYRFGIIEGVGGQELGDTNVVRDYDRSLAPILIKEEVEDEPIREIVANLLELDLLLVPVSQIRPSDDCVTLRLQVQDIVTEEEKMKRDLELINSIDLSKYSPEKIAEANRPSPEKRAQEEEEEAMAMAENA</sequence>
<protein>
    <submittedName>
        <fullName evidence="2">Uncharacterized protein</fullName>
    </submittedName>
</protein>
<feature type="compositionally biased region" description="Basic and acidic residues" evidence="1">
    <location>
        <begin position="170"/>
        <end position="186"/>
    </location>
</feature>
<name>A0ABQ6MJV6_9STRA</name>
<accession>A0ABQ6MJV6</accession>
<proteinExistence type="predicted"/>
<feature type="region of interest" description="Disordered" evidence="1">
    <location>
        <begin position="170"/>
        <end position="199"/>
    </location>
</feature>
<keyword evidence="3" id="KW-1185">Reference proteome</keyword>
<evidence type="ECO:0000313" key="3">
    <source>
        <dbReference type="Proteomes" id="UP001165060"/>
    </source>
</evidence>